<sequence>MPGRPFIPIEMDDFYTHSCFTFKVGPNNVFCTLEHFEGFKIKLLNSASSGKYKIPLSKKTLKHKAKFVILSFLKEIQSKNILLTDSLCIKLTAPVRLKKVVLKLLIPYLKNKNFVVEVLPKKVFNGCRSRKKIRKKRKGLRLFK</sequence>
<dbReference type="Gene3D" id="3.30.420.80">
    <property type="entry name" value="Ribosomal protein S11"/>
    <property type="match status" value="1"/>
</dbReference>
<protein>
    <submittedName>
        <fullName evidence="3">Ribosomal protein S11</fullName>
    </submittedName>
</protein>
<dbReference type="GO" id="GO:0003735">
    <property type="term" value="F:structural constituent of ribosome"/>
    <property type="evidence" value="ECO:0007669"/>
    <property type="project" value="InterPro"/>
</dbReference>
<dbReference type="RefSeq" id="NP_066434.1">
    <property type="nucleotide sequence ID" value="NC_002571.1"/>
</dbReference>
<dbReference type="GeneID" id="800349"/>
<geneLocation type="mitochondrion" evidence="3"/>
<keyword evidence="1 3" id="KW-0689">Ribosomal protein</keyword>
<keyword evidence="3" id="KW-0496">Mitochondrion</keyword>
<keyword evidence="2" id="KW-0687">Ribonucleoprotein</keyword>
<accession>Q9G905</accession>
<dbReference type="EMBL" id="AF287134">
    <property type="protein sequence ID" value="AAG18400.1"/>
    <property type="molecule type" value="Genomic_DNA"/>
</dbReference>
<dbReference type="GO" id="GO:0005840">
    <property type="term" value="C:ribosome"/>
    <property type="evidence" value="ECO:0007669"/>
    <property type="project" value="UniProtKB-KW"/>
</dbReference>
<organism evidence="3">
    <name type="scientific">Ochromonas danica</name>
    <name type="common">Golden alga</name>
    <name type="synonym">Chlorochromonas danica</name>
    <dbReference type="NCBI Taxonomy" id="2986"/>
    <lineage>
        <taxon>Eukaryota</taxon>
        <taxon>Sar</taxon>
        <taxon>Stramenopiles</taxon>
        <taxon>Ochrophyta</taxon>
        <taxon>Chrysophyceae</taxon>
        <taxon>Chromulinales</taxon>
        <taxon>Chromulinaceae</taxon>
        <taxon>Ochromonas</taxon>
    </lineage>
</organism>
<proteinExistence type="predicted"/>
<evidence type="ECO:0000256" key="2">
    <source>
        <dbReference type="ARBA" id="ARBA00023274"/>
    </source>
</evidence>
<dbReference type="SUPFAM" id="SSF53137">
    <property type="entry name" value="Translational machinery components"/>
    <property type="match status" value="1"/>
</dbReference>
<evidence type="ECO:0000313" key="3">
    <source>
        <dbReference type="EMBL" id="AAG18400.1"/>
    </source>
</evidence>
<evidence type="ECO:0000256" key="1">
    <source>
        <dbReference type="ARBA" id="ARBA00022980"/>
    </source>
</evidence>
<gene>
    <name evidence="3" type="primary">rps11</name>
</gene>
<name>Q9G905_OCHDN</name>
<dbReference type="GO" id="GO:1990904">
    <property type="term" value="C:ribonucleoprotein complex"/>
    <property type="evidence" value="ECO:0007669"/>
    <property type="project" value="UniProtKB-KW"/>
</dbReference>
<reference evidence="3" key="1">
    <citation type="submission" date="2000-07" db="EMBL/GenBank/DDBJ databases">
        <title>Phylogenetic relationships of stramenopile algae, based on complete mitochondrial genome sequences.</title>
        <authorList>
            <person name="Burger G."/>
            <person name="Lang B.F."/>
            <person name="Gray W.M.M.W."/>
        </authorList>
    </citation>
    <scope>NUCLEOTIDE SEQUENCE</scope>
</reference>
<dbReference type="GO" id="GO:0006412">
    <property type="term" value="P:translation"/>
    <property type="evidence" value="ECO:0007669"/>
    <property type="project" value="InterPro"/>
</dbReference>
<dbReference type="AlphaFoldDB" id="Q9G905"/>
<dbReference type="InterPro" id="IPR036967">
    <property type="entry name" value="Ribosomal_uS11_sf"/>
</dbReference>